<feature type="domain" description="Endoribonuclease YicC-like N-terminal" evidence="6">
    <location>
        <begin position="19"/>
        <end position="175"/>
    </location>
</feature>
<keyword evidence="4" id="KW-0378">Hydrolase</keyword>
<evidence type="ECO:0000313" key="8">
    <source>
        <dbReference type="EMBL" id="EBA07198.1"/>
    </source>
</evidence>
<dbReference type="EMBL" id="AAYA01000010">
    <property type="protein sequence ID" value="EBA07198.1"/>
    <property type="molecule type" value="Genomic_DNA"/>
</dbReference>
<dbReference type="AlphaFoldDB" id="A3K648"/>
<evidence type="ECO:0000313" key="9">
    <source>
        <dbReference type="Proteomes" id="UP000005713"/>
    </source>
</evidence>
<comment type="caution">
    <text evidence="8">The sequence shown here is derived from an EMBL/GenBank/DDBJ whole genome shotgun (WGS) entry which is preliminary data.</text>
</comment>
<keyword evidence="9" id="KW-1185">Reference proteome</keyword>
<dbReference type="GO" id="GO:0004521">
    <property type="term" value="F:RNA endonuclease activity"/>
    <property type="evidence" value="ECO:0007669"/>
    <property type="project" value="InterPro"/>
</dbReference>
<name>A3K648_SAGS3</name>
<dbReference type="InterPro" id="IPR013527">
    <property type="entry name" value="YicC-like_N"/>
</dbReference>
<protein>
    <recommendedName>
        <fullName evidence="10">YicC family protein</fullName>
    </recommendedName>
</protein>
<dbReference type="Pfam" id="PF08340">
    <property type="entry name" value="YicC-like_C"/>
    <property type="match status" value="1"/>
</dbReference>
<evidence type="ECO:0008006" key="10">
    <source>
        <dbReference type="Google" id="ProtNLM"/>
    </source>
</evidence>
<evidence type="ECO:0000256" key="4">
    <source>
        <dbReference type="ARBA" id="ARBA00022801"/>
    </source>
</evidence>
<proteinExistence type="inferred from homology"/>
<dbReference type="InterPro" id="IPR005229">
    <property type="entry name" value="YicC/YloC-like"/>
</dbReference>
<evidence type="ECO:0000259" key="7">
    <source>
        <dbReference type="Pfam" id="PF08340"/>
    </source>
</evidence>
<dbReference type="Proteomes" id="UP000005713">
    <property type="component" value="Unassembled WGS sequence"/>
</dbReference>
<keyword evidence="3" id="KW-0255">Endonuclease</keyword>
<dbReference type="InterPro" id="IPR013551">
    <property type="entry name" value="YicC-like_C"/>
</dbReference>
<dbReference type="eggNOG" id="COG1561">
    <property type="taxonomic scope" value="Bacteria"/>
</dbReference>
<reference evidence="8 9" key="1">
    <citation type="submission" date="2006-06" db="EMBL/GenBank/DDBJ databases">
        <authorList>
            <person name="Moran M.A."/>
            <person name="Ferriera S."/>
            <person name="Johnson J."/>
            <person name="Kravitz S."/>
            <person name="Beeson K."/>
            <person name="Sutton G."/>
            <person name="Rogers Y.-H."/>
            <person name="Friedman R."/>
            <person name="Frazier M."/>
            <person name="Venter J.C."/>
        </authorList>
    </citation>
    <scope>NUCLEOTIDE SEQUENCE [LARGE SCALE GENOMIC DNA]</scope>
    <source>
        <strain evidence="8 9">E-37</strain>
    </source>
</reference>
<comment type="cofactor">
    <cofactor evidence="1">
        <name>a divalent metal cation</name>
        <dbReference type="ChEBI" id="CHEBI:60240"/>
    </cofactor>
</comment>
<keyword evidence="2" id="KW-0540">Nuclease</keyword>
<dbReference type="GO" id="GO:0016787">
    <property type="term" value="F:hydrolase activity"/>
    <property type="evidence" value="ECO:0007669"/>
    <property type="project" value="UniProtKB-KW"/>
</dbReference>
<dbReference type="PANTHER" id="PTHR30636:SF3">
    <property type="entry name" value="UPF0701 PROTEIN YICC"/>
    <property type="match status" value="1"/>
</dbReference>
<evidence type="ECO:0000259" key="6">
    <source>
        <dbReference type="Pfam" id="PF03755"/>
    </source>
</evidence>
<feature type="domain" description="Endoribonuclease YicC-like C-terminal" evidence="7">
    <location>
        <begin position="198"/>
        <end position="312"/>
    </location>
</feature>
<evidence type="ECO:0000256" key="2">
    <source>
        <dbReference type="ARBA" id="ARBA00022722"/>
    </source>
</evidence>
<gene>
    <name evidence="8" type="ORF">SSE37_06164</name>
</gene>
<dbReference type="Pfam" id="PF03755">
    <property type="entry name" value="YicC-like_N"/>
    <property type="match status" value="1"/>
</dbReference>
<evidence type="ECO:0000256" key="1">
    <source>
        <dbReference type="ARBA" id="ARBA00001968"/>
    </source>
</evidence>
<evidence type="ECO:0000256" key="3">
    <source>
        <dbReference type="ARBA" id="ARBA00022759"/>
    </source>
</evidence>
<dbReference type="NCBIfam" id="TIGR00255">
    <property type="entry name" value="YicC/YloC family endoribonuclease"/>
    <property type="match status" value="1"/>
</dbReference>
<organism evidence="8 9">
    <name type="scientific">Sagittula stellata (strain ATCC 700073 / DSM 11524 / E-37)</name>
    <dbReference type="NCBI Taxonomy" id="388399"/>
    <lineage>
        <taxon>Bacteria</taxon>
        <taxon>Pseudomonadati</taxon>
        <taxon>Pseudomonadota</taxon>
        <taxon>Alphaproteobacteria</taxon>
        <taxon>Rhodobacterales</taxon>
        <taxon>Roseobacteraceae</taxon>
        <taxon>Sagittula</taxon>
    </lineage>
</organism>
<sequence length="312" mass="33717">MGRSGLYPEPMTGETDMRQSMTGFANVQGAAFGLSWAWELRGVNGKGLDLRLRLPDWVEGLEAQVRALAAKAIVRGNVQIGLRLTAQAGEGALRLDETQLTAVLDAMSRIEAEAMERGLSLAPSTAAEVVGLRGVLTSEAAEVDQEALRNLLVADFSRALDAFVGMRQSEGAALTEIVMRQLAEIESLVTEAEAAIAARAEAQVQRFRAQLARVTDNVDGIDEARIAQELALIAVKSDVTEEIDRLRAHIGAARDLMATKGAIGRKLDFLCQEFNREANTLCSKSGDAELTRIGLSLKTAIDQMREQIQNVE</sequence>
<evidence type="ECO:0000256" key="5">
    <source>
        <dbReference type="ARBA" id="ARBA00035648"/>
    </source>
</evidence>
<dbReference type="PANTHER" id="PTHR30636">
    <property type="entry name" value="UPF0701 PROTEIN YICC"/>
    <property type="match status" value="1"/>
</dbReference>
<accession>A3K648</accession>
<comment type="similarity">
    <text evidence="5">Belongs to the YicC/YloC family.</text>
</comment>